<dbReference type="Gene3D" id="3.40.190.150">
    <property type="entry name" value="Bordetella uptake gene, domain 1"/>
    <property type="match status" value="1"/>
</dbReference>
<comment type="caution">
    <text evidence="3">The sequence shown here is derived from an EMBL/GenBank/DDBJ whole genome shotgun (WGS) entry which is preliminary data.</text>
</comment>
<dbReference type="EMBL" id="JBHLVZ010000065">
    <property type="protein sequence ID" value="MFC0387561.1"/>
    <property type="molecule type" value="Genomic_DNA"/>
</dbReference>
<name>A0ABV6IVC9_9PROT</name>
<evidence type="ECO:0000256" key="2">
    <source>
        <dbReference type="SAM" id="SignalP"/>
    </source>
</evidence>
<dbReference type="PANTHER" id="PTHR42928:SF5">
    <property type="entry name" value="BLR1237 PROTEIN"/>
    <property type="match status" value="1"/>
</dbReference>
<gene>
    <name evidence="3" type="ORF">ACFFIC_18705</name>
</gene>
<dbReference type="InterPro" id="IPR042100">
    <property type="entry name" value="Bug_dom1"/>
</dbReference>
<reference evidence="3 4" key="1">
    <citation type="submission" date="2024-09" db="EMBL/GenBank/DDBJ databases">
        <authorList>
            <person name="Sun Q."/>
            <person name="Mori K."/>
        </authorList>
    </citation>
    <scope>NUCLEOTIDE SEQUENCE [LARGE SCALE GENOMIC DNA]</scope>
    <source>
        <strain evidence="3 4">CCM 7468</strain>
    </source>
</reference>
<organism evidence="3 4">
    <name type="scientific">Muricoccus vinaceus</name>
    <dbReference type="NCBI Taxonomy" id="424704"/>
    <lineage>
        <taxon>Bacteria</taxon>
        <taxon>Pseudomonadati</taxon>
        <taxon>Pseudomonadota</taxon>
        <taxon>Alphaproteobacteria</taxon>
        <taxon>Acetobacterales</taxon>
        <taxon>Roseomonadaceae</taxon>
        <taxon>Muricoccus</taxon>
    </lineage>
</organism>
<dbReference type="Proteomes" id="UP001589789">
    <property type="component" value="Unassembled WGS sequence"/>
</dbReference>
<dbReference type="SUPFAM" id="SSF53850">
    <property type="entry name" value="Periplasmic binding protein-like II"/>
    <property type="match status" value="1"/>
</dbReference>
<feature type="chain" id="PRO_5047499087" evidence="2">
    <location>
        <begin position="28"/>
        <end position="335"/>
    </location>
</feature>
<dbReference type="PIRSF" id="PIRSF017082">
    <property type="entry name" value="YflP"/>
    <property type="match status" value="1"/>
</dbReference>
<evidence type="ECO:0000256" key="1">
    <source>
        <dbReference type="ARBA" id="ARBA00006987"/>
    </source>
</evidence>
<dbReference type="CDD" id="cd07012">
    <property type="entry name" value="PBP2_Bug_TTT"/>
    <property type="match status" value="1"/>
</dbReference>
<dbReference type="Gene3D" id="3.40.190.10">
    <property type="entry name" value="Periplasmic binding protein-like II"/>
    <property type="match status" value="1"/>
</dbReference>
<dbReference type="RefSeq" id="WP_377053128.1">
    <property type="nucleotide sequence ID" value="NZ_JBHLVZ010000065.1"/>
</dbReference>
<sequence length="335" mass="35438">MRTAQHPRAIRRRACIASMLGLLGATARMRAAGAEGWRPTRPLTLVVPFAGGSATDAVARILAQLMSETFSGVPVVVDNRAGANGIIGAQLVARAEPDGHTLLVTTNTTHSANPALLRRLDYDPVADFAPVARVGDVPFMLTVGRNSPYHTARELLDAARRRRGQMSYASGNSTGIVAGATMARRAGTEMLHVPYRSTPPAMTDVIAGRVDCMFVDIAAGLGNFRGGQLRVLALSTEAPSPLLPGVPPLAEAGDLPGFDLISWSGVFAPARTSAPVIAALNGAIRGGIERPEARARFAEIGYSVFSGTPDDLGRFVRRQLDVWRELVDAAGIEKE</sequence>
<dbReference type="Pfam" id="PF03401">
    <property type="entry name" value="TctC"/>
    <property type="match status" value="1"/>
</dbReference>
<comment type="similarity">
    <text evidence="1">Belongs to the UPF0065 (bug) family.</text>
</comment>
<proteinExistence type="inferred from homology"/>
<dbReference type="InterPro" id="IPR005064">
    <property type="entry name" value="BUG"/>
</dbReference>
<feature type="signal peptide" evidence="2">
    <location>
        <begin position="1"/>
        <end position="27"/>
    </location>
</feature>
<keyword evidence="4" id="KW-1185">Reference proteome</keyword>
<evidence type="ECO:0000313" key="4">
    <source>
        <dbReference type="Proteomes" id="UP001589789"/>
    </source>
</evidence>
<keyword evidence="2" id="KW-0732">Signal</keyword>
<dbReference type="PANTHER" id="PTHR42928">
    <property type="entry name" value="TRICARBOXYLATE-BINDING PROTEIN"/>
    <property type="match status" value="1"/>
</dbReference>
<protein>
    <submittedName>
        <fullName evidence="3">Bug family tripartite tricarboxylate transporter substrate binding protein</fullName>
    </submittedName>
</protein>
<accession>A0ABV6IVC9</accession>
<evidence type="ECO:0000313" key="3">
    <source>
        <dbReference type="EMBL" id="MFC0387561.1"/>
    </source>
</evidence>